<comment type="caution">
    <text evidence="2">The sequence shown here is derived from an EMBL/GenBank/DDBJ whole genome shotgun (WGS) entry which is preliminary data.</text>
</comment>
<organism evidence="2 3">
    <name type="scientific">Myxozyma melibiosi</name>
    <dbReference type="NCBI Taxonomy" id="54550"/>
    <lineage>
        <taxon>Eukaryota</taxon>
        <taxon>Fungi</taxon>
        <taxon>Dikarya</taxon>
        <taxon>Ascomycota</taxon>
        <taxon>Saccharomycotina</taxon>
        <taxon>Lipomycetes</taxon>
        <taxon>Lipomycetales</taxon>
        <taxon>Lipomycetaceae</taxon>
        <taxon>Myxozyma</taxon>
    </lineage>
</organism>
<accession>A0ABR1EY42</accession>
<sequence>MLLLQVLILTMCSLRQISAKEWVASNICYIDDMERDFCYNPEWQTISEESYWRVDEEEKVMYYYVPQNVMYCYEMHEHSRGLNGLAPLWRALGRRPSDWPGSSCSTFNSTPTLEMTCKGLHVASFVAGFLIARLSVKELSSLVFNFIVKPFLGRSPDASIGFGYDDEEGGDMRSMRFPISTLTDGELVSLIALYDFWKFTANCEKQDYSVEMRVDIISRNAETVCLSRYGERENVSVSAR</sequence>
<evidence type="ECO:0000313" key="2">
    <source>
        <dbReference type="EMBL" id="KAK7202516.1"/>
    </source>
</evidence>
<evidence type="ECO:0000313" key="3">
    <source>
        <dbReference type="Proteomes" id="UP001498771"/>
    </source>
</evidence>
<gene>
    <name evidence="2" type="ORF">BZA70DRAFT_269818</name>
</gene>
<dbReference type="GeneID" id="90036750"/>
<proteinExistence type="predicted"/>
<name>A0ABR1EY42_9ASCO</name>
<feature type="signal peptide" evidence="1">
    <location>
        <begin position="1"/>
        <end position="19"/>
    </location>
</feature>
<dbReference type="RefSeq" id="XP_064765549.1">
    <property type="nucleotide sequence ID" value="XM_064911238.1"/>
</dbReference>
<feature type="chain" id="PRO_5046030655" evidence="1">
    <location>
        <begin position="20"/>
        <end position="240"/>
    </location>
</feature>
<keyword evidence="1" id="KW-0732">Signal</keyword>
<dbReference type="Proteomes" id="UP001498771">
    <property type="component" value="Unassembled WGS sequence"/>
</dbReference>
<keyword evidence="3" id="KW-1185">Reference proteome</keyword>
<reference evidence="2 3" key="1">
    <citation type="submission" date="2024-03" db="EMBL/GenBank/DDBJ databases">
        <title>Genome-scale model development and genomic sequencing of the oleaginous clade Lipomyces.</title>
        <authorList>
            <consortium name="Lawrence Berkeley National Laboratory"/>
            <person name="Czajka J.J."/>
            <person name="Han Y."/>
            <person name="Kim J."/>
            <person name="Mondo S.J."/>
            <person name="Hofstad B.A."/>
            <person name="Robles A."/>
            <person name="Haridas S."/>
            <person name="Riley R."/>
            <person name="LaButti K."/>
            <person name="Pangilinan J."/>
            <person name="Andreopoulos W."/>
            <person name="Lipzen A."/>
            <person name="Yan J."/>
            <person name="Wang M."/>
            <person name="Ng V."/>
            <person name="Grigoriev I.V."/>
            <person name="Spatafora J.W."/>
            <person name="Magnuson J.K."/>
            <person name="Baker S.E."/>
            <person name="Pomraning K.R."/>
        </authorList>
    </citation>
    <scope>NUCLEOTIDE SEQUENCE [LARGE SCALE GENOMIC DNA]</scope>
    <source>
        <strain evidence="2 3">Phaff 52-87</strain>
    </source>
</reference>
<protein>
    <submittedName>
        <fullName evidence="2">Uncharacterized protein</fullName>
    </submittedName>
</protein>
<dbReference type="EMBL" id="JBBJBU010000016">
    <property type="protein sequence ID" value="KAK7202516.1"/>
    <property type="molecule type" value="Genomic_DNA"/>
</dbReference>
<evidence type="ECO:0000256" key="1">
    <source>
        <dbReference type="SAM" id="SignalP"/>
    </source>
</evidence>